<reference evidence="15 16" key="1">
    <citation type="submission" date="2020-08" db="EMBL/GenBank/DDBJ databases">
        <title>Genomic Encyclopedia of Type Strains, Phase III (KMG-III): the genomes of soil and plant-associated and newly described type strains.</title>
        <authorList>
            <person name="Whitman W."/>
        </authorList>
    </citation>
    <scope>NUCLEOTIDE SEQUENCE [LARGE SCALE GENOMIC DNA]</scope>
    <source>
        <strain evidence="15 16">CECT 8799</strain>
    </source>
</reference>
<evidence type="ECO:0000256" key="5">
    <source>
        <dbReference type="ARBA" id="ARBA00022801"/>
    </source>
</evidence>
<organism evidence="15 16">
    <name type="scientific">Microbulbifer rhizosphaerae</name>
    <dbReference type="NCBI Taxonomy" id="1562603"/>
    <lineage>
        <taxon>Bacteria</taxon>
        <taxon>Pseudomonadati</taxon>
        <taxon>Pseudomonadota</taxon>
        <taxon>Gammaproteobacteria</taxon>
        <taxon>Cellvibrionales</taxon>
        <taxon>Microbulbiferaceae</taxon>
        <taxon>Microbulbifer</taxon>
    </lineage>
</organism>
<accession>A0A7W4WCL1</accession>
<dbReference type="PANTHER" id="PTHR34142">
    <property type="entry name" value="ENDO-BETA-1,4-GLUCANASE A"/>
    <property type="match status" value="1"/>
</dbReference>
<evidence type="ECO:0000256" key="6">
    <source>
        <dbReference type="ARBA" id="ARBA00023001"/>
    </source>
</evidence>
<evidence type="ECO:0000256" key="8">
    <source>
        <dbReference type="ARBA" id="ARBA00023295"/>
    </source>
</evidence>
<comment type="similarity">
    <text evidence="2 13">Belongs to the glycosyl hydrolase 5 (cellulase A) family.</text>
</comment>
<protein>
    <recommendedName>
        <fullName evidence="10">Endoglucanase</fullName>
        <ecNumber evidence="3">3.2.1.4</ecNumber>
    </recommendedName>
    <alternativeName>
        <fullName evidence="11">Cellulase</fullName>
    </alternativeName>
    <alternativeName>
        <fullName evidence="12">Endo-1,4-beta-glucanase</fullName>
    </alternativeName>
</protein>
<evidence type="ECO:0000256" key="1">
    <source>
        <dbReference type="ARBA" id="ARBA00000966"/>
    </source>
</evidence>
<name>A0A7W4WCL1_9GAMM</name>
<evidence type="ECO:0000256" key="7">
    <source>
        <dbReference type="ARBA" id="ARBA00023277"/>
    </source>
</evidence>
<evidence type="ECO:0000313" key="15">
    <source>
        <dbReference type="EMBL" id="MBB3061789.1"/>
    </source>
</evidence>
<evidence type="ECO:0000256" key="12">
    <source>
        <dbReference type="ARBA" id="ARBA00079594"/>
    </source>
</evidence>
<dbReference type="PANTHER" id="PTHR34142:SF1">
    <property type="entry name" value="GLYCOSIDE HYDROLASE FAMILY 5 DOMAIN-CONTAINING PROTEIN"/>
    <property type="match status" value="1"/>
</dbReference>
<dbReference type="GO" id="GO:0008810">
    <property type="term" value="F:cellulase activity"/>
    <property type="evidence" value="ECO:0007669"/>
    <property type="project" value="UniProtKB-EC"/>
</dbReference>
<dbReference type="Proteomes" id="UP000535937">
    <property type="component" value="Unassembled WGS sequence"/>
</dbReference>
<keyword evidence="4" id="KW-0732">Signal</keyword>
<keyword evidence="8 13" id="KW-0326">Glycosidase</keyword>
<dbReference type="SUPFAM" id="SSF51445">
    <property type="entry name" value="(Trans)glycosidases"/>
    <property type="match status" value="1"/>
</dbReference>
<sequence>MFKGVSLAGADFGESNLPGVFGTDYTYPNQDEVDYYKSKNMNIIRLPFRWERLQRTMNQAFDSAEFARLDAFVTQSTAKDMYVLLDPHNYARYYGNLIGSSQVPNSAFADFWSRLANEYKDNSHVIFGLINEPHTMPTEQWVSAANAAAAAIRNTGATNLITVPGNAWTGAHSWNHTWYGTANATALLDFVDPGNNFVVEVHQYFDSDFSGTSEQCVVPDASEVLSDFTSWLAANNLRGFLGEFSGASNDDCRMSVESALQYIDNNREHWIGWTWWAGGPWWTWESNILVIEPTADGREAPQMSWLEPYLP</sequence>
<evidence type="ECO:0000313" key="16">
    <source>
        <dbReference type="Proteomes" id="UP000535937"/>
    </source>
</evidence>
<dbReference type="Gene3D" id="3.20.20.80">
    <property type="entry name" value="Glycosidases"/>
    <property type="match status" value="1"/>
</dbReference>
<dbReference type="RefSeq" id="WP_246394979.1">
    <property type="nucleotide sequence ID" value="NZ_JACHWZ010000011.1"/>
</dbReference>
<feature type="domain" description="Glycoside hydrolase family 5" evidence="14">
    <location>
        <begin position="9"/>
        <end position="278"/>
    </location>
</feature>
<evidence type="ECO:0000256" key="11">
    <source>
        <dbReference type="ARBA" id="ARBA00077338"/>
    </source>
</evidence>
<evidence type="ECO:0000256" key="2">
    <source>
        <dbReference type="ARBA" id="ARBA00005641"/>
    </source>
</evidence>
<dbReference type="EC" id="3.2.1.4" evidence="3"/>
<gene>
    <name evidence="15" type="ORF">FHS09_002629</name>
</gene>
<dbReference type="PROSITE" id="PS00659">
    <property type="entry name" value="GLYCOSYL_HYDROL_F5"/>
    <property type="match status" value="1"/>
</dbReference>
<keyword evidence="9" id="KW-0624">Polysaccharide degradation</keyword>
<evidence type="ECO:0000256" key="4">
    <source>
        <dbReference type="ARBA" id="ARBA00022729"/>
    </source>
</evidence>
<dbReference type="GO" id="GO:0030245">
    <property type="term" value="P:cellulose catabolic process"/>
    <property type="evidence" value="ECO:0007669"/>
    <property type="project" value="UniProtKB-KW"/>
</dbReference>
<evidence type="ECO:0000256" key="13">
    <source>
        <dbReference type="RuleBase" id="RU361153"/>
    </source>
</evidence>
<keyword evidence="7" id="KW-0119">Carbohydrate metabolism</keyword>
<dbReference type="AlphaFoldDB" id="A0A7W4WCL1"/>
<comment type="catalytic activity">
    <reaction evidence="1">
        <text>Endohydrolysis of (1-&gt;4)-beta-D-glucosidic linkages in cellulose, lichenin and cereal beta-D-glucans.</text>
        <dbReference type="EC" id="3.2.1.4"/>
    </reaction>
</comment>
<keyword evidence="5 13" id="KW-0378">Hydrolase</keyword>
<dbReference type="FunFam" id="3.20.20.80:FF:000124">
    <property type="entry name" value="Exported cellulase"/>
    <property type="match status" value="1"/>
</dbReference>
<dbReference type="InterPro" id="IPR017853">
    <property type="entry name" value="GH"/>
</dbReference>
<evidence type="ECO:0000256" key="9">
    <source>
        <dbReference type="ARBA" id="ARBA00023326"/>
    </source>
</evidence>
<evidence type="ECO:0000256" key="3">
    <source>
        <dbReference type="ARBA" id="ARBA00012601"/>
    </source>
</evidence>
<dbReference type="EMBL" id="JACHWZ010000011">
    <property type="protein sequence ID" value="MBB3061789.1"/>
    <property type="molecule type" value="Genomic_DNA"/>
</dbReference>
<keyword evidence="16" id="KW-1185">Reference proteome</keyword>
<comment type="caution">
    <text evidence="15">The sequence shown here is derived from an EMBL/GenBank/DDBJ whole genome shotgun (WGS) entry which is preliminary data.</text>
</comment>
<dbReference type="InterPro" id="IPR001547">
    <property type="entry name" value="Glyco_hydro_5"/>
</dbReference>
<dbReference type="Pfam" id="PF00150">
    <property type="entry name" value="Cellulase"/>
    <property type="match status" value="1"/>
</dbReference>
<evidence type="ECO:0000256" key="10">
    <source>
        <dbReference type="ARBA" id="ARBA00068340"/>
    </source>
</evidence>
<dbReference type="InterPro" id="IPR018087">
    <property type="entry name" value="Glyco_hydro_5_CS"/>
</dbReference>
<keyword evidence="6" id="KW-0136">Cellulose degradation</keyword>
<evidence type="ECO:0000259" key="14">
    <source>
        <dbReference type="Pfam" id="PF00150"/>
    </source>
</evidence>
<proteinExistence type="inferred from homology"/>